<comment type="caution">
    <text evidence="1">The sequence shown here is derived from an EMBL/GenBank/DDBJ whole genome shotgun (WGS) entry which is preliminary data.</text>
</comment>
<proteinExistence type="predicted"/>
<sequence length="68" mass="7904">MSFYETYRILNQMDFNETFRQVKMSAGSSTVVGGYSGFEEGIPQFETADERSVEQIRSHLHSEGYQWL</sequence>
<dbReference type="Gene3D" id="3.20.20.70">
    <property type="entry name" value="Aldolase class I"/>
    <property type="match status" value="1"/>
</dbReference>
<reference evidence="1" key="1">
    <citation type="submission" date="2020-02" db="EMBL/GenBank/DDBJ databases">
        <authorList>
            <person name="Shen X.-R."/>
            <person name="Zhang Y.-X."/>
        </authorList>
    </citation>
    <scope>NUCLEOTIDE SEQUENCE</scope>
    <source>
        <strain evidence="1">SYP-B3998</strain>
    </source>
</reference>
<organism evidence="1">
    <name type="scientific">Paenibacillus sp. SYP-B3998</name>
    <dbReference type="NCBI Taxonomy" id="2678564"/>
    <lineage>
        <taxon>Bacteria</taxon>
        <taxon>Bacillati</taxon>
        <taxon>Bacillota</taxon>
        <taxon>Bacilli</taxon>
        <taxon>Bacillales</taxon>
        <taxon>Paenibacillaceae</taxon>
        <taxon>Paenibacillus</taxon>
    </lineage>
</organism>
<dbReference type="AlphaFoldDB" id="A0A6G3ZWV8"/>
<evidence type="ECO:0000313" key="1">
    <source>
        <dbReference type="EMBL" id="NEW05897.1"/>
    </source>
</evidence>
<dbReference type="EMBL" id="JAAIKC010000001">
    <property type="protein sequence ID" value="NEW05897.1"/>
    <property type="molecule type" value="Genomic_DNA"/>
</dbReference>
<dbReference type="RefSeq" id="WP_163943382.1">
    <property type="nucleotide sequence ID" value="NZ_JAAIKC010000001.1"/>
</dbReference>
<dbReference type="InterPro" id="IPR013785">
    <property type="entry name" value="Aldolase_TIM"/>
</dbReference>
<name>A0A6G3ZWV8_9BACL</name>
<protein>
    <submittedName>
        <fullName evidence="1">Uncharacterized protein</fullName>
    </submittedName>
</protein>
<gene>
    <name evidence="1" type="ORF">GK047_07705</name>
</gene>
<accession>A0A6G3ZWV8</accession>